<evidence type="ECO:0000313" key="4">
    <source>
        <dbReference type="Proteomes" id="UP000054844"/>
    </source>
</evidence>
<dbReference type="OrthoDB" id="9775594at2"/>
<sequence length="381" mass="41076">MALVSSRLRLVLPLLPLLPWLAPPAQAQAGAQDGGWPRRVTDLAGREVTLPRQPRALLLAENFQLLTLSVLLPDPVSLLVGMGGDLKQHDQGSDLAFRRRFPAMNRVPELTSAVGQGFSVERALTLRPDLVVLSTWQLGSAETRQNVEHLAAAGIPVVFIDNFQRPLSNGIPSIRLLGRALGCEERAEAVIGFQEERLARIRERVAAHAGPKPGVIMNAFAGRRPCCWVAGNDGTGQMLSLVGVRNLSEGMLPGPRGGEINLEQLLAVSPEIVVNTGNRHDEDQQGLRVGTGVTLAEARASLEALMASPELVALPATRDRRVYGLWNPVFGSPVGIAALEAMARWLRPDLFADLDPAATLAEINRRFAAVPFEGTYWVGPG</sequence>
<evidence type="ECO:0000259" key="2">
    <source>
        <dbReference type="PROSITE" id="PS50983"/>
    </source>
</evidence>
<protein>
    <submittedName>
        <fullName evidence="3">ABC transporter substrate-binding protein</fullName>
    </submittedName>
</protein>
<dbReference type="InterPro" id="IPR050902">
    <property type="entry name" value="ABC_Transporter_SBP"/>
</dbReference>
<reference evidence="3" key="1">
    <citation type="submission" date="2016-12" db="EMBL/GenBank/DDBJ databases">
        <title>Draft genome sequence of Roseomonas mucosa strain AU37, isolated from a peripheral intravenous catheter.</title>
        <authorList>
            <person name="Choudhury M.A."/>
            <person name="Sidjabat H.E."/>
            <person name="Wailan A.M."/>
            <person name="Zhang L."/>
            <person name="Marsh N.M."/>
            <person name="Rickard C.M."/>
            <person name="Davies M."/>
            <person name="Mcmillan D.J."/>
        </authorList>
    </citation>
    <scope>NUCLEOTIDE SEQUENCE [LARGE SCALE GENOMIC DNA]</scope>
    <source>
        <strain evidence="3">AU37</strain>
    </source>
</reference>
<dbReference type="InterPro" id="IPR002491">
    <property type="entry name" value="ABC_transptr_periplasmic_BD"/>
</dbReference>
<dbReference type="Gene3D" id="3.40.50.1980">
    <property type="entry name" value="Nitrogenase molybdenum iron protein domain"/>
    <property type="match status" value="2"/>
</dbReference>
<feature type="chain" id="PRO_5012752039" evidence="1">
    <location>
        <begin position="28"/>
        <end position="381"/>
    </location>
</feature>
<dbReference type="RefSeq" id="WP_076970057.1">
    <property type="nucleotide sequence ID" value="NZ_CP147879.1"/>
</dbReference>
<comment type="caution">
    <text evidence="3">The sequence shown here is derived from an EMBL/GenBank/DDBJ whole genome shotgun (WGS) entry which is preliminary data.</text>
</comment>
<feature type="domain" description="Fe/B12 periplasmic-binding" evidence="2">
    <location>
        <begin position="55"/>
        <end position="354"/>
    </location>
</feature>
<dbReference type="PROSITE" id="PS50983">
    <property type="entry name" value="FE_B12_PBP"/>
    <property type="match status" value="1"/>
</dbReference>
<feature type="signal peptide" evidence="1">
    <location>
        <begin position="1"/>
        <end position="27"/>
    </location>
</feature>
<organism evidence="3 4">
    <name type="scientific">Roseomonas mucosa</name>
    <dbReference type="NCBI Taxonomy" id="207340"/>
    <lineage>
        <taxon>Bacteria</taxon>
        <taxon>Pseudomonadati</taxon>
        <taxon>Pseudomonadota</taxon>
        <taxon>Alphaproteobacteria</taxon>
        <taxon>Acetobacterales</taxon>
        <taxon>Roseomonadaceae</taxon>
        <taxon>Roseomonas</taxon>
    </lineage>
</organism>
<dbReference type="SUPFAM" id="SSF53807">
    <property type="entry name" value="Helical backbone' metal receptor"/>
    <property type="match status" value="1"/>
</dbReference>
<accession>A0A1S8DA10</accession>
<evidence type="ECO:0000313" key="3">
    <source>
        <dbReference type="EMBL" id="ONH84759.1"/>
    </source>
</evidence>
<dbReference type="Pfam" id="PF01497">
    <property type="entry name" value="Peripla_BP_2"/>
    <property type="match status" value="1"/>
</dbReference>
<keyword evidence="4" id="KW-1185">Reference proteome</keyword>
<proteinExistence type="predicted"/>
<evidence type="ECO:0000256" key="1">
    <source>
        <dbReference type="SAM" id="SignalP"/>
    </source>
</evidence>
<dbReference type="Proteomes" id="UP000054844">
    <property type="component" value="Unassembled WGS sequence"/>
</dbReference>
<dbReference type="AlphaFoldDB" id="A0A1S8DA10"/>
<dbReference type="STRING" id="207340.APZ41_002915"/>
<keyword evidence="1" id="KW-0732">Signal</keyword>
<name>A0A1S8DA10_9PROT</name>
<dbReference type="PANTHER" id="PTHR30535:SF34">
    <property type="entry name" value="MOLYBDATE-BINDING PROTEIN MOLA"/>
    <property type="match status" value="1"/>
</dbReference>
<gene>
    <name evidence="3" type="ORF">APZ41_002915</name>
</gene>
<dbReference type="PANTHER" id="PTHR30535">
    <property type="entry name" value="VITAMIN B12-BINDING PROTEIN"/>
    <property type="match status" value="1"/>
</dbReference>
<dbReference type="EMBL" id="LLWF02000004">
    <property type="protein sequence ID" value="ONH84759.1"/>
    <property type="molecule type" value="Genomic_DNA"/>
</dbReference>